<dbReference type="RefSeq" id="WP_100919246.1">
    <property type="nucleotide sequence ID" value="NZ_CP020370.1"/>
</dbReference>
<evidence type="ECO:0000313" key="8">
    <source>
        <dbReference type="Proteomes" id="UP000232638"/>
    </source>
</evidence>
<dbReference type="CDD" id="cd09872">
    <property type="entry name" value="PIN_Sll0205-like"/>
    <property type="match status" value="1"/>
</dbReference>
<dbReference type="KEGG" id="tsy:THSYN_11260"/>
<dbReference type="GO" id="GO:0004540">
    <property type="term" value="F:RNA nuclease activity"/>
    <property type="evidence" value="ECO:0007669"/>
    <property type="project" value="InterPro"/>
</dbReference>
<dbReference type="InterPro" id="IPR052919">
    <property type="entry name" value="TA_system_RNase"/>
</dbReference>
<dbReference type="GO" id="GO:0090729">
    <property type="term" value="F:toxin activity"/>
    <property type="evidence" value="ECO:0007669"/>
    <property type="project" value="UniProtKB-KW"/>
</dbReference>
<dbReference type="EC" id="3.1.-.-" evidence="5"/>
<dbReference type="PANTHER" id="PTHR36173:SF1">
    <property type="entry name" value="RIBONUCLEASE VAPC22"/>
    <property type="match status" value="1"/>
</dbReference>
<evidence type="ECO:0000256" key="3">
    <source>
        <dbReference type="ARBA" id="ARBA00022723"/>
    </source>
</evidence>
<comment type="function">
    <text evidence="5">Toxic component of a toxin-antitoxin (TA) system. An RNase.</text>
</comment>
<keyword evidence="5" id="KW-0460">Magnesium</keyword>
<proteinExistence type="inferred from homology"/>
<dbReference type="InterPro" id="IPR029060">
    <property type="entry name" value="PIN-like_dom_sf"/>
</dbReference>
<organism evidence="7 8">
    <name type="scientific">Candidatus Thiodictyon syntrophicum</name>
    <dbReference type="NCBI Taxonomy" id="1166950"/>
    <lineage>
        <taxon>Bacteria</taxon>
        <taxon>Pseudomonadati</taxon>
        <taxon>Pseudomonadota</taxon>
        <taxon>Gammaproteobacteria</taxon>
        <taxon>Chromatiales</taxon>
        <taxon>Chromatiaceae</taxon>
        <taxon>Thiodictyon</taxon>
    </lineage>
</organism>
<dbReference type="Pfam" id="PF01850">
    <property type="entry name" value="PIN"/>
    <property type="match status" value="1"/>
</dbReference>
<evidence type="ECO:0000259" key="6">
    <source>
        <dbReference type="Pfam" id="PF01850"/>
    </source>
</evidence>
<feature type="binding site" evidence="5">
    <location>
        <position position="5"/>
    </location>
    <ligand>
        <name>Mg(2+)</name>
        <dbReference type="ChEBI" id="CHEBI:18420"/>
    </ligand>
</feature>
<evidence type="ECO:0000256" key="5">
    <source>
        <dbReference type="HAMAP-Rule" id="MF_00265"/>
    </source>
</evidence>
<dbReference type="OrthoDB" id="9798990at2"/>
<dbReference type="GO" id="GO:0000287">
    <property type="term" value="F:magnesium ion binding"/>
    <property type="evidence" value="ECO:0007669"/>
    <property type="project" value="UniProtKB-UniRule"/>
</dbReference>
<name>A0A2K8U7F2_9GAMM</name>
<dbReference type="SUPFAM" id="SSF88723">
    <property type="entry name" value="PIN domain-like"/>
    <property type="match status" value="1"/>
</dbReference>
<evidence type="ECO:0000256" key="2">
    <source>
        <dbReference type="ARBA" id="ARBA00022722"/>
    </source>
</evidence>
<keyword evidence="1 5" id="KW-1277">Toxin-antitoxin system</keyword>
<feature type="domain" description="PIN" evidence="6">
    <location>
        <begin position="2"/>
        <end position="122"/>
    </location>
</feature>
<reference evidence="7 8" key="1">
    <citation type="submission" date="2017-03" db="EMBL/GenBank/DDBJ databases">
        <title>Complete genome sequence of Candidatus 'Thiodictyon syntrophicum' sp. nov. strain Cad16T, a photolithoautotroph purple sulfur bacterium isolated from an alpine meromictic lake.</title>
        <authorList>
            <person name="Luedin S.M."/>
            <person name="Pothier J.F."/>
            <person name="Danza F."/>
            <person name="Storelli N."/>
            <person name="Wittwer M."/>
            <person name="Tonolla M."/>
        </authorList>
    </citation>
    <scope>NUCLEOTIDE SEQUENCE [LARGE SCALE GENOMIC DNA]</scope>
    <source>
        <strain evidence="7 8">Cad16T</strain>
    </source>
</reference>
<comment type="similarity">
    <text evidence="5">Belongs to the PINc/VapC protein family.</text>
</comment>
<accession>A0A2K8U7F2</accession>
<sequence>MILLDTHAWVRWLHPEISGKLPERLRSWLEAVDEPLAVSVISALEVAQLVKKGTLTLPLSLPDWFDAALTESAIECLALTPGLLHASTLLPDIHKDPADRIIIATAQARNARLVTVDETIQTYPDLRTVWSL</sequence>
<evidence type="ECO:0000256" key="1">
    <source>
        <dbReference type="ARBA" id="ARBA00022649"/>
    </source>
</evidence>
<dbReference type="HAMAP" id="MF_00265">
    <property type="entry name" value="VapC_Nob1"/>
    <property type="match status" value="1"/>
</dbReference>
<dbReference type="InterPro" id="IPR041705">
    <property type="entry name" value="PIN_Sll0205"/>
</dbReference>
<comment type="cofactor">
    <cofactor evidence="5">
        <name>Mg(2+)</name>
        <dbReference type="ChEBI" id="CHEBI:18420"/>
    </cofactor>
</comment>
<keyword evidence="5" id="KW-0800">Toxin</keyword>
<keyword evidence="4 5" id="KW-0378">Hydrolase</keyword>
<dbReference type="AlphaFoldDB" id="A0A2K8U7F2"/>
<dbReference type="Gene3D" id="3.40.50.1010">
    <property type="entry name" value="5'-nuclease"/>
    <property type="match status" value="1"/>
</dbReference>
<dbReference type="PANTHER" id="PTHR36173">
    <property type="entry name" value="RIBONUCLEASE VAPC16-RELATED"/>
    <property type="match status" value="1"/>
</dbReference>
<dbReference type="InterPro" id="IPR022907">
    <property type="entry name" value="VapC_family"/>
</dbReference>
<dbReference type="Proteomes" id="UP000232638">
    <property type="component" value="Chromosome"/>
</dbReference>
<feature type="binding site" evidence="5">
    <location>
        <position position="99"/>
    </location>
    <ligand>
        <name>Mg(2+)</name>
        <dbReference type="ChEBI" id="CHEBI:18420"/>
    </ligand>
</feature>
<dbReference type="InterPro" id="IPR002716">
    <property type="entry name" value="PIN_dom"/>
</dbReference>
<keyword evidence="3 5" id="KW-0479">Metal-binding</keyword>
<dbReference type="EMBL" id="CP020370">
    <property type="protein sequence ID" value="AUB81474.1"/>
    <property type="molecule type" value="Genomic_DNA"/>
</dbReference>
<evidence type="ECO:0000256" key="4">
    <source>
        <dbReference type="ARBA" id="ARBA00022801"/>
    </source>
</evidence>
<evidence type="ECO:0000313" key="7">
    <source>
        <dbReference type="EMBL" id="AUB81474.1"/>
    </source>
</evidence>
<keyword evidence="8" id="KW-1185">Reference proteome</keyword>
<gene>
    <name evidence="5" type="primary">vapC</name>
    <name evidence="7" type="ORF">THSYN_11260</name>
</gene>
<dbReference type="GO" id="GO:0016787">
    <property type="term" value="F:hydrolase activity"/>
    <property type="evidence" value="ECO:0007669"/>
    <property type="project" value="UniProtKB-KW"/>
</dbReference>
<protein>
    <recommendedName>
        <fullName evidence="5">Ribonuclease VapC</fullName>
        <shortName evidence="5">RNase VapC</shortName>
        <ecNumber evidence="5">3.1.-.-</ecNumber>
    </recommendedName>
    <alternativeName>
        <fullName evidence="5">Toxin VapC</fullName>
    </alternativeName>
</protein>
<keyword evidence="2 5" id="KW-0540">Nuclease</keyword>